<gene>
    <name evidence="4" type="ORF">SAMN05660349_01144</name>
</gene>
<feature type="coiled-coil region" evidence="2">
    <location>
        <begin position="3"/>
        <end position="62"/>
    </location>
</feature>
<sequence>MDSLTLIDQKEQLKRKAEELINTAETEVRKLNTGEESELILIKKEIADIETQIKQIEEENKRNFKPQSQTKTMEKFSLLKAINDVANNRQLDERAQEVINAGVSEFRKAGQNYSGQIVLPIEERATVQATVATAGQENVAEDKLGILEPLRNSMVLVQAGANYMTGLVGNLSIPVYSGSNVTWAGEVAGATDGAGTFTEVTLEPKRITAFIDVSKQFLIQDSNSAEELLKRDIVNALAEKLEKTILGKEAGSTTQPAGMFATAPTIKGVPTYKSIVNIETALEEANVTGEKVFIVNPSAKGVLKTTEKSTGTAKYLMEGNELDGYKVLTSNSVAKALQVGADEAGVVFGAFNDYVIGQ</sequence>
<keyword evidence="2" id="KW-0175">Coiled coil</keyword>
<name>A0A1T5B8X9_9BACT</name>
<protein>
    <submittedName>
        <fullName evidence="4">Phage major capsid protein, HK97 family</fullName>
    </submittedName>
</protein>
<dbReference type="Gene3D" id="3.30.2400.10">
    <property type="entry name" value="Major capsid protein gp5"/>
    <property type="match status" value="1"/>
</dbReference>
<dbReference type="Pfam" id="PF05065">
    <property type="entry name" value="Phage_capsid"/>
    <property type="match status" value="1"/>
</dbReference>
<dbReference type="SUPFAM" id="SSF56563">
    <property type="entry name" value="Major capsid protein gp5"/>
    <property type="match status" value="1"/>
</dbReference>
<dbReference type="InterPro" id="IPR024455">
    <property type="entry name" value="Phage_capsid"/>
</dbReference>
<keyword evidence="5" id="KW-1185">Reference proteome</keyword>
<proteinExistence type="predicted"/>
<evidence type="ECO:0000256" key="1">
    <source>
        <dbReference type="ARBA" id="ARBA00004328"/>
    </source>
</evidence>
<reference evidence="5" key="1">
    <citation type="submission" date="2017-02" db="EMBL/GenBank/DDBJ databases">
        <authorList>
            <person name="Varghese N."/>
            <person name="Submissions S."/>
        </authorList>
    </citation>
    <scope>NUCLEOTIDE SEQUENCE [LARGE SCALE GENOMIC DNA]</scope>
    <source>
        <strain evidence="5">DSM 24967</strain>
    </source>
</reference>
<dbReference type="EMBL" id="FUYQ01000006">
    <property type="protein sequence ID" value="SKB43499.1"/>
    <property type="molecule type" value="Genomic_DNA"/>
</dbReference>
<dbReference type="RefSeq" id="WP_245832526.1">
    <property type="nucleotide sequence ID" value="NZ_FUYQ01000006.1"/>
</dbReference>
<comment type="subcellular location">
    <subcellularLocation>
        <location evidence="1">Virion</location>
    </subcellularLocation>
</comment>
<dbReference type="AlphaFoldDB" id="A0A1T5B8X9"/>
<organism evidence="4 5">
    <name type="scientific">Parabacteroides chartae</name>
    <dbReference type="NCBI Taxonomy" id="1037355"/>
    <lineage>
        <taxon>Bacteria</taxon>
        <taxon>Pseudomonadati</taxon>
        <taxon>Bacteroidota</taxon>
        <taxon>Bacteroidia</taxon>
        <taxon>Bacteroidales</taxon>
        <taxon>Tannerellaceae</taxon>
        <taxon>Parabacteroides</taxon>
    </lineage>
</organism>
<accession>A0A1T5B8X9</accession>
<dbReference type="Proteomes" id="UP000190852">
    <property type="component" value="Unassembled WGS sequence"/>
</dbReference>
<evidence type="ECO:0000256" key="2">
    <source>
        <dbReference type="SAM" id="Coils"/>
    </source>
</evidence>
<evidence type="ECO:0000313" key="5">
    <source>
        <dbReference type="Proteomes" id="UP000190852"/>
    </source>
</evidence>
<evidence type="ECO:0000313" key="4">
    <source>
        <dbReference type="EMBL" id="SKB43499.1"/>
    </source>
</evidence>
<dbReference type="InterPro" id="IPR054612">
    <property type="entry name" value="Phage_capsid-like_C"/>
</dbReference>
<evidence type="ECO:0000259" key="3">
    <source>
        <dbReference type="Pfam" id="PF05065"/>
    </source>
</evidence>
<dbReference type="NCBIfam" id="TIGR01554">
    <property type="entry name" value="major_cap_HK97"/>
    <property type="match status" value="1"/>
</dbReference>
<feature type="domain" description="Phage capsid-like C-terminal" evidence="3">
    <location>
        <begin position="145"/>
        <end position="357"/>
    </location>
</feature>